<dbReference type="Proteomes" id="UP000691718">
    <property type="component" value="Unassembled WGS sequence"/>
</dbReference>
<proteinExistence type="predicted"/>
<evidence type="ECO:0000313" key="1">
    <source>
        <dbReference type="EMBL" id="CAG4933970.1"/>
    </source>
</evidence>
<accession>A0A8S3W0S1</accession>
<evidence type="ECO:0000313" key="2">
    <source>
        <dbReference type="Proteomes" id="UP000691718"/>
    </source>
</evidence>
<organism evidence="1 2">
    <name type="scientific">Parnassius apollo</name>
    <name type="common">Apollo butterfly</name>
    <name type="synonym">Papilio apollo</name>
    <dbReference type="NCBI Taxonomy" id="110799"/>
    <lineage>
        <taxon>Eukaryota</taxon>
        <taxon>Metazoa</taxon>
        <taxon>Ecdysozoa</taxon>
        <taxon>Arthropoda</taxon>
        <taxon>Hexapoda</taxon>
        <taxon>Insecta</taxon>
        <taxon>Pterygota</taxon>
        <taxon>Neoptera</taxon>
        <taxon>Endopterygota</taxon>
        <taxon>Lepidoptera</taxon>
        <taxon>Glossata</taxon>
        <taxon>Ditrysia</taxon>
        <taxon>Papilionoidea</taxon>
        <taxon>Papilionidae</taxon>
        <taxon>Parnassiinae</taxon>
        <taxon>Parnassini</taxon>
        <taxon>Parnassius</taxon>
        <taxon>Parnassius</taxon>
    </lineage>
</organism>
<dbReference type="EMBL" id="CAJQZP010000031">
    <property type="protein sequence ID" value="CAG4933970.1"/>
    <property type="molecule type" value="Genomic_DNA"/>
</dbReference>
<reference evidence="1" key="1">
    <citation type="submission" date="2021-04" db="EMBL/GenBank/DDBJ databases">
        <authorList>
            <person name="Tunstrom K."/>
        </authorList>
    </citation>
    <scope>NUCLEOTIDE SEQUENCE</scope>
</reference>
<name>A0A8S3W0S1_PARAO</name>
<gene>
    <name evidence="1" type="ORF">PAPOLLO_LOCUS752</name>
</gene>
<dbReference type="AlphaFoldDB" id="A0A8S3W0S1"/>
<keyword evidence="2" id="KW-1185">Reference proteome</keyword>
<protein>
    <submittedName>
        <fullName evidence="1">(apollo) hypothetical protein</fullName>
    </submittedName>
</protein>
<comment type="caution">
    <text evidence="1">The sequence shown here is derived from an EMBL/GenBank/DDBJ whole genome shotgun (WGS) entry which is preliminary data.</text>
</comment>
<sequence>MRQSYGYKQFSNCINELISYTIKITEVSAANHYNVLHEDELLEANKQRVLLDISNSLNLVYTTTEQNENNNISVCTEVDDAYQNLIQMENYDLGSMYLDSVEFNTTAISNHKLQQEQQEKSYNIECSQQENADLKNIDLSISTVNLYNDSPSILGNNMTTSEVSVLAEKNTLMTISEISTGNHGEGDLRNPMIPEPITNGNILIKTVKFVKSYVKLTINT</sequence>